<keyword evidence="4" id="KW-0560">Oxidoreductase</keyword>
<evidence type="ECO:0000256" key="6">
    <source>
        <dbReference type="PIRSR" id="PIRSR602401-1"/>
    </source>
</evidence>
<evidence type="ECO:0000256" key="3">
    <source>
        <dbReference type="ARBA" id="ARBA00022723"/>
    </source>
</evidence>
<keyword evidence="5 6" id="KW-0408">Iron</keyword>
<reference evidence="8 9" key="1">
    <citation type="submission" date="2014-04" db="EMBL/GenBank/DDBJ databases">
        <title>Evolutionary Origins and Diversification of the Mycorrhizal Mutualists.</title>
        <authorList>
            <consortium name="DOE Joint Genome Institute"/>
            <consortium name="Mycorrhizal Genomics Consortium"/>
            <person name="Kohler A."/>
            <person name="Kuo A."/>
            <person name="Nagy L.G."/>
            <person name="Floudas D."/>
            <person name="Copeland A."/>
            <person name="Barry K.W."/>
            <person name="Cichocki N."/>
            <person name="Veneault-Fourrey C."/>
            <person name="LaButti K."/>
            <person name="Lindquist E.A."/>
            <person name="Lipzen A."/>
            <person name="Lundell T."/>
            <person name="Morin E."/>
            <person name="Murat C."/>
            <person name="Riley R."/>
            <person name="Ohm R."/>
            <person name="Sun H."/>
            <person name="Tunlid A."/>
            <person name="Henrissat B."/>
            <person name="Grigoriev I.V."/>
            <person name="Hibbett D.S."/>
            <person name="Martin F."/>
        </authorList>
    </citation>
    <scope>NUCLEOTIDE SEQUENCE [LARGE SCALE GENOMIC DNA]</scope>
    <source>
        <strain evidence="8 9">FD-317 M1</strain>
    </source>
</reference>
<dbReference type="InterPro" id="IPR050121">
    <property type="entry name" value="Cytochrome_P450_monoxygenase"/>
</dbReference>
<keyword evidence="7" id="KW-1133">Transmembrane helix</keyword>
<sequence length="674" mass="74572">MISLFSHSVILHQIVRCSPPSLLPSRSFSHTLFSKQSTSFSTLSALSPAGLIFGSQYTLFGSSNVESSQSGKHGRSVCVAPIQDDVFATEKCTLFTNSTRASIMKVFLPGNNNDHVMISLEHAPHSVCCKGCTPHYVPAILAKFQPEMHEPMVKVVNNVAKIDGQTSIECLTLFQNLMLDVLVSVSYGYRIHAVKKWATTTAISDFPKCDILFVSECVYQARTEMKTGKLDESSEIVPLLHRLLKYRFSSTGQMTSDHNILSEAMGHMYVPFSSSEFSRRPDIAAKIQAELDEAMPNAHIIPDISMLPTLPYLNAFIKEGLRVYSAAPSPLEYVVPQSTSKTGEGFDLSCQLVPLLLLEFGPCITKQPGCAERLARMQQNMMPFDTGSRVCGGQNLAQIVLKVMGAAMARNFDISHQLTLTRGIWNLRAASSSLSQRFHQEGLQVYSPAPSPLECVVPQSTYKTGERFNSIGFELPAGTIVATQAWSMYRNQSIFFSPDTFSPECWLETAQPGCVECSARMQQNMMPFGTGSRVCGDQNLAQIMLKIMVAAMARDFEIVTPVETNEKSMKIKDSFSANLHSTLVPCTRLDVVLLFWVTSVRCFHSKSKSFMHSIAIAIYSTCYLICYVPLLYPVALDTLSYRPSSQIVIALLVPLHQTDTPKVDLFLLGRAFLL</sequence>
<keyword evidence="9" id="KW-1185">Reference proteome</keyword>
<comment type="cofactor">
    <cofactor evidence="1 6">
        <name>heme</name>
        <dbReference type="ChEBI" id="CHEBI:30413"/>
    </cofactor>
</comment>
<dbReference type="InterPro" id="IPR002401">
    <property type="entry name" value="Cyt_P450_E_grp-I"/>
</dbReference>
<evidence type="ECO:0000256" key="2">
    <source>
        <dbReference type="ARBA" id="ARBA00005179"/>
    </source>
</evidence>
<dbReference type="AlphaFoldDB" id="A0A0D0AQT3"/>
<gene>
    <name evidence="8" type="ORF">GYMLUDRAFT_265313</name>
</gene>
<dbReference type="GO" id="GO:0005506">
    <property type="term" value="F:iron ion binding"/>
    <property type="evidence" value="ECO:0007669"/>
    <property type="project" value="InterPro"/>
</dbReference>
<dbReference type="OrthoDB" id="3945418at2759"/>
<keyword evidence="3 6" id="KW-0479">Metal-binding</keyword>
<dbReference type="GO" id="GO:0044550">
    <property type="term" value="P:secondary metabolite biosynthetic process"/>
    <property type="evidence" value="ECO:0007669"/>
    <property type="project" value="UniProtKB-ARBA"/>
</dbReference>
<keyword evidence="6" id="KW-0349">Heme</keyword>
<evidence type="ECO:0000256" key="7">
    <source>
        <dbReference type="SAM" id="Phobius"/>
    </source>
</evidence>
<dbReference type="HOGENOM" id="CLU_407710_0_0_1"/>
<dbReference type="Gene3D" id="1.10.630.10">
    <property type="entry name" value="Cytochrome P450"/>
    <property type="match status" value="2"/>
</dbReference>
<dbReference type="GO" id="GO:0004497">
    <property type="term" value="F:monooxygenase activity"/>
    <property type="evidence" value="ECO:0007669"/>
    <property type="project" value="InterPro"/>
</dbReference>
<evidence type="ECO:0000313" key="9">
    <source>
        <dbReference type="Proteomes" id="UP000053593"/>
    </source>
</evidence>
<protein>
    <submittedName>
        <fullName evidence="8">Unplaced genomic scaffold GYMLUscaffold_90, whole genome shotgun sequence</fullName>
    </submittedName>
</protein>
<accession>A0A0D0AQT3</accession>
<comment type="pathway">
    <text evidence="2">Secondary metabolite biosynthesis.</text>
</comment>
<dbReference type="Pfam" id="PF00067">
    <property type="entry name" value="p450"/>
    <property type="match status" value="2"/>
</dbReference>
<evidence type="ECO:0000256" key="1">
    <source>
        <dbReference type="ARBA" id="ARBA00001971"/>
    </source>
</evidence>
<proteinExistence type="predicted"/>
<evidence type="ECO:0000313" key="8">
    <source>
        <dbReference type="EMBL" id="KIK52695.1"/>
    </source>
</evidence>
<feature type="binding site" description="axial binding residue" evidence="6">
    <location>
        <position position="535"/>
    </location>
    <ligand>
        <name>heme</name>
        <dbReference type="ChEBI" id="CHEBI:30413"/>
    </ligand>
    <ligandPart>
        <name>Fe</name>
        <dbReference type="ChEBI" id="CHEBI:18248"/>
    </ligandPart>
</feature>
<keyword evidence="7" id="KW-0472">Membrane</keyword>
<dbReference type="GO" id="GO:0016705">
    <property type="term" value="F:oxidoreductase activity, acting on paired donors, with incorporation or reduction of molecular oxygen"/>
    <property type="evidence" value="ECO:0007669"/>
    <property type="project" value="InterPro"/>
</dbReference>
<organism evidence="8 9">
    <name type="scientific">Collybiopsis luxurians FD-317 M1</name>
    <dbReference type="NCBI Taxonomy" id="944289"/>
    <lineage>
        <taxon>Eukaryota</taxon>
        <taxon>Fungi</taxon>
        <taxon>Dikarya</taxon>
        <taxon>Basidiomycota</taxon>
        <taxon>Agaricomycotina</taxon>
        <taxon>Agaricomycetes</taxon>
        <taxon>Agaricomycetidae</taxon>
        <taxon>Agaricales</taxon>
        <taxon>Marasmiineae</taxon>
        <taxon>Omphalotaceae</taxon>
        <taxon>Collybiopsis</taxon>
        <taxon>Collybiopsis luxurians</taxon>
    </lineage>
</organism>
<feature type="transmembrane region" description="Helical" evidence="7">
    <location>
        <begin position="610"/>
        <end position="632"/>
    </location>
</feature>
<evidence type="ECO:0000256" key="5">
    <source>
        <dbReference type="ARBA" id="ARBA00023004"/>
    </source>
</evidence>
<dbReference type="PRINTS" id="PR00463">
    <property type="entry name" value="EP450I"/>
</dbReference>
<dbReference type="InterPro" id="IPR036396">
    <property type="entry name" value="Cyt_P450_sf"/>
</dbReference>
<dbReference type="Proteomes" id="UP000053593">
    <property type="component" value="Unassembled WGS sequence"/>
</dbReference>
<dbReference type="PANTHER" id="PTHR24305:SF235">
    <property type="entry name" value="CYTOCHROME P450 MONOOXYGENASE APDB-RELATED"/>
    <property type="match status" value="1"/>
</dbReference>
<keyword evidence="7" id="KW-0812">Transmembrane</keyword>
<dbReference type="GO" id="GO:0020037">
    <property type="term" value="F:heme binding"/>
    <property type="evidence" value="ECO:0007669"/>
    <property type="project" value="InterPro"/>
</dbReference>
<dbReference type="PRINTS" id="PR00385">
    <property type="entry name" value="P450"/>
</dbReference>
<dbReference type="PANTHER" id="PTHR24305">
    <property type="entry name" value="CYTOCHROME P450"/>
    <property type="match status" value="1"/>
</dbReference>
<dbReference type="SUPFAM" id="SSF48264">
    <property type="entry name" value="Cytochrome P450"/>
    <property type="match status" value="2"/>
</dbReference>
<name>A0A0D0AQT3_9AGAR</name>
<dbReference type="EMBL" id="KN834838">
    <property type="protein sequence ID" value="KIK52695.1"/>
    <property type="molecule type" value="Genomic_DNA"/>
</dbReference>
<evidence type="ECO:0000256" key="4">
    <source>
        <dbReference type="ARBA" id="ARBA00023002"/>
    </source>
</evidence>
<dbReference type="InterPro" id="IPR001128">
    <property type="entry name" value="Cyt_P450"/>
</dbReference>